<evidence type="ECO:0000313" key="4">
    <source>
        <dbReference type="EMBL" id="RXK62689.1"/>
    </source>
</evidence>
<evidence type="ECO:0000313" key="5">
    <source>
        <dbReference type="Proteomes" id="UP000290204"/>
    </source>
</evidence>
<dbReference type="Pfam" id="PF19295">
    <property type="entry name" value="SufBD_N"/>
    <property type="match status" value="1"/>
</dbReference>
<protein>
    <submittedName>
        <fullName evidence="4">Fe-S cluster assembly protein SufD</fullName>
    </submittedName>
</protein>
<dbReference type="AlphaFoldDB" id="A0A4Q1CPU7"/>
<dbReference type="InterPro" id="IPR037284">
    <property type="entry name" value="SUF_FeS_clus_asmbl_SufBD_sf"/>
</dbReference>
<comment type="similarity">
    <text evidence="1">Belongs to the iron-sulfur cluster assembly SufBD family.</text>
</comment>
<organism evidence="4 5">
    <name type="scientific">Lacibacter luteus</name>
    <dbReference type="NCBI Taxonomy" id="2508719"/>
    <lineage>
        <taxon>Bacteria</taxon>
        <taxon>Pseudomonadati</taxon>
        <taxon>Bacteroidota</taxon>
        <taxon>Chitinophagia</taxon>
        <taxon>Chitinophagales</taxon>
        <taxon>Chitinophagaceae</taxon>
        <taxon>Lacibacter</taxon>
    </lineage>
</organism>
<dbReference type="EMBL" id="SDHW01000001">
    <property type="protein sequence ID" value="RXK62689.1"/>
    <property type="molecule type" value="Genomic_DNA"/>
</dbReference>
<dbReference type="InterPro" id="IPR055346">
    <property type="entry name" value="Fe-S_cluster_assembly_SufBD"/>
</dbReference>
<dbReference type="NCBIfam" id="TIGR01981">
    <property type="entry name" value="sufD"/>
    <property type="match status" value="1"/>
</dbReference>
<dbReference type="PANTHER" id="PTHR43575">
    <property type="entry name" value="PROTEIN ABCI7, CHLOROPLASTIC"/>
    <property type="match status" value="1"/>
</dbReference>
<evidence type="ECO:0000256" key="1">
    <source>
        <dbReference type="ARBA" id="ARBA00043967"/>
    </source>
</evidence>
<dbReference type="InterPro" id="IPR000825">
    <property type="entry name" value="SUF_FeS_clus_asmbl_SufBD_core"/>
</dbReference>
<dbReference type="InterPro" id="IPR011542">
    <property type="entry name" value="SUF_FeS_clus_asmbl_SufD"/>
</dbReference>
<gene>
    <name evidence="4" type="primary">sufD</name>
    <name evidence="4" type="ORF">ESA94_06740</name>
</gene>
<accession>A0A4Q1CPU7</accession>
<feature type="domain" description="SUF system FeS cluster assembly SufBD core" evidence="2">
    <location>
        <begin position="179"/>
        <end position="406"/>
    </location>
</feature>
<evidence type="ECO:0000259" key="2">
    <source>
        <dbReference type="Pfam" id="PF01458"/>
    </source>
</evidence>
<keyword evidence="5" id="KW-1185">Reference proteome</keyword>
<dbReference type="SUPFAM" id="SSF101960">
    <property type="entry name" value="Stabilizer of iron transporter SufD"/>
    <property type="match status" value="1"/>
</dbReference>
<sequence>MSELKELIQDKISKESFSGNGSLKALSQKGLELFNEQGIPTVKHEEWKYTRISVVLNKDFSYAVDATAVTAKDVDAFRLPGHEAANELVFVNGIYHAELSNIRSSADELVILPLSEAVKGEYKAIVDANLGHSAGYHNDGVNALNNAFAYQGLFISVKKNKSVEHPLYCYYINDARTVNVLSQPRTLIHVAVNAEVKLVEEEVTIGTSDSFINKVSEIVVEENAQVHIYKIQNEDSHSSCVKTTHVRQLGVSKVNSVTITLNGGTIRNNLNFILEAPGCESNMYGLYCVKGNTHIDNHTIVDNQQPHSLSNELYKGIMDENATGVFNGKIFVRQDAQKTNAYQSNKNVLLSDTASVNTKPQLEIFADDVKCSHGCTIGRLDDEALFYLQARGIGEKAAKALLLHAFAIEILEKIELEPIRQYVDQIISERLDFEI</sequence>
<dbReference type="RefSeq" id="WP_129130060.1">
    <property type="nucleotide sequence ID" value="NZ_SDHW01000001.1"/>
</dbReference>
<dbReference type="InterPro" id="IPR045595">
    <property type="entry name" value="SufBD_N"/>
</dbReference>
<reference evidence="4 5" key="1">
    <citation type="submission" date="2019-01" db="EMBL/GenBank/DDBJ databases">
        <title>Lacibacter sp. strain TTM-7.</title>
        <authorList>
            <person name="Chen W.-M."/>
        </authorList>
    </citation>
    <scope>NUCLEOTIDE SEQUENCE [LARGE SCALE GENOMIC DNA]</scope>
    <source>
        <strain evidence="4 5">TTM-7</strain>
    </source>
</reference>
<comment type="caution">
    <text evidence="4">The sequence shown here is derived from an EMBL/GenBank/DDBJ whole genome shotgun (WGS) entry which is preliminary data.</text>
</comment>
<dbReference type="Proteomes" id="UP000290204">
    <property type="component" value="Unassembled WGS sequence"/>
</dbReference>
<dbReference type="PANTHER" id="PTHR43575:SF1">
    <property type="entry name" value="PROTEIN ABCI7, CHLOROPLASTIC"/>
    <property type="match status" value="1"/>
</dbReference>
<name>A0A4Q1CPU7_9BACT</name>
<proteinExistence type="inferred from homology"/>
<dbReference type="Pfam" id="PF01458">
    <property type="entry name" value="SUFBD_core"/>
    <property type="match status" value="1"/>
</dbReference>
<evidence type="ECO:0000259" key="3">
    <source>
        <dbReference type="Pfam" id="PF19295"/>
    </source>
</evidence>
<feature type="domain" description="SUF system FeS cluster assembly SufBD N-terminal" evidence="3">
    <location>
        <begin position="22"/>
        <end position="167"/>
    </location>
</feature>
<dbReference type="GO" id="GO:0016226">
    <property type="term" value="P:iron-sulfur cluster assembly"/>
    <property type="evidence" value="ECO:0007669"/>
    <property type="project" value="InterPro"/>
</dbReference>
<dbReference type="OrthoDB" id="9768262at2"/>